<name>A0A7I9YT87_MYCBU</name>
<dbReference type="AlphaFoldDB" id="A0A7I9YT87"/>
<organism evidence="1 2">
    <name type="scientific">Mycobacterium bourgelatii</name>
    <dbReference type="NCBI Taxonomy" id="1273442"/>
    <lineage>
        <taxon>Bacteria</taxon>
        <taxon>Bacillati</taxon>
        <taxon>Actinomycetota</taxon>
        <taxon>Actinomycetes</taxon>
        <taxon>Mycobacteriales</taxon>
        <taxon>Mycobacteriaceae</taxon>
        <taxon>Mycobacterium</taxon>
    </lineage>
</organism>
<evidence type="ECO:0000313" key="2">
    <source>
        <dbReference type="Proteomes" id="UP000465360"/>
    </source>
</evidence>
<comment type="caution">
    <text evidence="1">The sequence shown here is derived from an EMBL/GenBank/DDBJ whole genome shotgun (WGS) entry which is preliminary data.</text>
</comment>
<accession>A0A7I9YT87</accession>
<evidence type="ECO:0000313" key="1">
    <source>
        <dbReference type="EMBL" id="GFG91752.1"/>
    </source>
</evidence>
<sequence>MAVMVVRVRSGSAAGPVGMPGCSVMAARVGPVGPGTRASPGGLVGVGAPVGCWVGSAGTAGPVGSAG</sequence>
<gene>
    <name evidence="1" type="ORF">MBOU_37940</name>
</gene>
<protein>
    <submittedName>
        <fullName evidence="1">Uncharacterized protein</fullName>
    </submittedName>
</protein>
<dbReference type="EMBL" id="BLKZ01000001">
    <property type="protein sequence ID" value="GFG91752.1"/>
    <property type="molecule type" value="Genomic_DNA"/>
</dbReference>
<keyword evidence="2" id="KW-1185">Reference proteome</keyword>
<proteinExistence type="predicted"/>
<dbReference type="Proteomes" id="UP000465360">
    <property type="component" value="Unassembled WGS sequence"/>
</dbReference>
<reference evidence="1 2" key="1">
    <citation type="journal article" date="2019" name="Emerg. Microbes Infect.">
        <title>Comprehensive subspecies identification of 175 nontuberculous mycobacteria species based on 7547 genomic profiles.</title>
        <authorList>
            <person name="Matsumoto Y."/>
            <person name="Kinjo T."/>
            <person name="Motooka D."/>
            <person name="Nabeya D."/>
            <person name="Jung N."/>
            <person name="Uechi K."/>
            <person name="Horii T."/>
            <person name="Iida T."/>
            <person name="Fujita J."/>
            <person name="Nakamura S."/>
        </authorList>
    </citation>
    <scope>NUCLEOTIDE SEQUENCE [LARGE SCALE GENOMIC DNA]</scope>
    <source>
        <strain evidence="1 2">JCM 30725</strain>
    </source>
</reference>